<keyword evidence="15" id="KW-1185">Reference proteome</keyword>
<dbReference type="SUPFAM" id="SSF53300">
    <property type="entry name" value="vWA-like"/>
    <property type="match status" value="1"/>
</dbReference>
<dbReference type="EMBL" id="JAMWBK010000006">
    <property type="protein sequence ID" value="KAJ8904178.1"/>
    <property type="molecule type" value="Genomic_DNA"/>
</dbReference>
<dbReference type="GO" id="GO:0006310">
    <property type="term" value="P:DNA recombination"/>
    <property type="evidence" value="ECO:0007669"/>
    <property type="project" value="UniProtKB-KW"/>
</dbReference>
<dbReference type="PANTHER" id="PTHR12604">
    <property type="entry name" value="KU AUTOANTIGEN DNA HELICASE"/>
    <property type="match status" value="1"/>
</dbReference>
<evidence type="ECO:0000256" key="10">
    <source>
        <dbReference type="ARBA" id="ARBA00023242"/>
    </source>
</evidence>
<gene>
    <name evidence="14" type="ORF">NDN08_000705</name>
</gene>
<feature type="domain" description="Ku" evidence="12">
    <location>
        <begin position="248"/>
        <end position="436"/>
    </location>
</feature>
<dbReference type="GO" id="GO:0000723">
    <property type="term" value="P:telomere maintenance"/>
    <property type="evidence" value="ECO:0007669"/>
    <property type="project" value="TreeGrafter"/>
</dbReference>
<keyword evidence="10" id="KW-0539">Nucleus</keyword>
<dbReference type="InterPro" id="IPR006164">
    <property type="entry name" value="DNA_bd_Ku70/Ku80"/>
</dbReference>
<feature type="domain" description="Ku C-terminal" evidence="13">
    <location>
        <begin position="581"/>
        <end position="666"/>
    </location>
</feature>
<evidence type="ECO:0000259" key="12">
    <source>
        <dbReference type="Pfam" id="PF02735"/>
    </source>
</evidence>
<dbReference type="GO" id="GO:0042162">
    <property type="term" value="F:telomeric DNA binding"/>
    <property type="evidence" value="ECO:0007669"/>
    <property type="project" value="TreeGrafter"/>
</dbReference>
<dbReference type="Pfam" id="PF08785">
    <property type="entry name" value="Ku_PK_bind"/>
    <property type="match status" value="1"/>
</dbReference>
<evidence type="ECO:0000256" key="3">
    <source>
        <dbReference type="ARBA" id="ARBA00022763"/>
    </source>
</evidence>
<dbReference type="GO" id="GO:0016787">
    <property type="term" value="F:hydrolase activity"/>
    <property type="evidence" value="ECO:0007669"/>
    <property type="project" value="UniProtKB-KW"/>
</dbReference>
<dbReference type="Proteomes" id="UP001157974">
    <property type="component" value="Unassembled WGS sequence"/>
</dbReference>
<name>A0AAV8USY8_9RHOD</name>
<evidence type="ECO:0000256" key="7">
    <source>
        <dbReference type="ARBA" id="ARBA00023125"/>
    </source>
</evidence>
<evidence type="ECO:0000256" key="11">
    <source>
        <dbReference type="SAM" id="MobiDB-lite"/>
    </source>
</evidence>
<dbReference type="InterPro" id="IPR016194">
    <property type="entry name" value="SPOC-like_C_dom_sf"/>
</dbReference>
<evidence type="ECO:0000256" key="1">
    <source>
        <dbReference type="ARBA" id="ARBA00004123"/>
    </source>
</evidence>
<dbReference type="SUPFAM" id="SSF101420">
    <property type="entry name" value="C-terminal domain of Ku80"/>
    <property type="match status" value="1"/>
</dbReference>
<keyword evidence="4" id="KW-0378">Hydrolase</keyword>
<accession>A0AAV8USY8</accession>
<feature type="compositionally biased region" description="Basic and acidic residues" evidence="11">
    <location>
        <begin position="718"/>
        <end position="735"/>
    </location>
</feature>
<evidence type="ECO:0000313" key="14">
    <source>
        <dbReference type="EMBL" id="KAJ8904178.1"/>
    </source>
</evidence>
<proteinExistence type="predicted"/>
<evidence type="ECO:0000256" key="4">
    <source>
        <dbReference type="ARBA" id="ARBA00022801"/>
    </source>
</evidence>
<comment type="subcellular location">
    <subcellularLocation>
        <location evidence="1">Nucleus</location>
    </subcellularLocation>
</comment>
<protein>
    <recommendedName>
        <fullName evidence="16">Ku domain-containing protein</fullName>
    </recommendedName>
</protein>
<keyword evidence="8" id="KW-0233">DNA recombination</keyword>
<dbReference type="GO" id="GO:0043564">
    <property type="term" value="C:Ku70:Ku80 complex"/>
    <property type="evidence" value="ECO:0007669"/>
    <property type="project" value="TreeGrafter"/>
</dbReference>
<dbReference type="SUPFAM" id="SSF100939">
    <property type="entry name" value="SPOC domain-like"/>
    <property type="match status" value="1"/>
</dbReference>
<dbReference type="Gene3D" id="3.40.50.410">
    <property type="entry name" value="von Willebrand factor, type A domain"/>
    <property type="match status" value="1"/>
</dbReference>
<keyword evidence="5" id="KW-0347">Helicase</keyword>
<evidence type="ECO:0000256" key="5">
    <source>
        <dbReference type="ARBA" id="ARBA00022806"/>
    </source>
</evidence>
<dbReference type="Pfam" id="PF02735">
    <property type="entry name" value="Ku"/>
    <property type="match status" value="1"/>
</dbReference>
<keyword evidence="6" id="KW-0067">ATP-binding</keyword>
<dbReference type="PANTHER" id="PTHR12604:SF4">
    <property type="entry name" value="X-RAY REPAIR CROSS-COMPLEMENTING PROTEIN 5"/>
    <property type="match status" value="1"/>
</dbReference>
<dbReference type="InterPro" id="IPR036494">
    <property type="entry name" value="Ku_C_sf"/>
</dbReference>
<feature type="region of interest" description="Disordered" evidence="11">
    <location>
        <begin position="710"/>
        <end position="749"/>
    </location>
</feature>
<evidence type="ECO:0000313" key="15">
    <source>
        <dbReference type="Proteomes" id="UP001157974"/>
    </source>
</evidence>
<dbReference type="GO" id="GO:0005524">
    <property type="term" value="F:ATP binding"/>
    <property type="evidence" value="ECO:0007669"/>
    <property type="project" value="UniProtKB-KW"/>
</dbReference>
<dbReference type="GO" id="GO:0004386">
    <property type="term" value="F:helicase activity"/>
    <property type="evidence" value="ECO:0007669"/>
    <property type="project" value="UniProtKB-KW"/>
</dbReference>
<evidence type="ECO:0000256" key="8">
    <source>
        <dbReference type="ARBA" id="ARBA00023172"/>
    </source>
</evidence>
<evidence type="ECO:0000256" key="6">
    <source>
        <dbReference type="ARBA" id="ARBA00022840"/>
    </source>
</evidence>
<keyword evidence="9" id="KW-0234">DNA repair</keyword>
<evidence type="ECO:0000259" key="13">
    <source>
        <dbReference type="Pfam" id="PF08785"/>
    </source>
</evidence>
<sequence>MDKTVKEAFIVIVDVGLLDDKDSEVISKSAFSLLVTRISRFKKQGDLYGIVKMGCKQPSNNLHDEYGGYSNVDVAHELTDPDVKHLHTLENLISEKGKSDYIDAIVVSVDHLLTVTKGRKGIKPRIALFSNGRGVITEEEQLEKVIGGMQSNGIRFDLFLAGSDYTDCVRNDGIPMDKSMTEKLYEIILKRTDDETYAFSLAHLTSIAQSCQGTVMFLSNPSTRFEPVGPKVSKSGVKFKGTFDMTTKIKIPVRIFGRIMPERPPTALKLSLKESQTTQKAVRANVETVYINEESVNVQDEQLIKGYAYGPNFLPVNTIDAVSLQFSAPKRFCLLSVVPKQSFNRRLLLGPVDSMLPFQEDAAAFKAFAAVWKATLDSDEMLITRFVKKEGSSPGLTAAWPHPETVMFCLSPIPTAEDVRDNYFLNFKAPTESLSDDQRRAAGAFFDRKTMKDWTDASAWDVSDEGSSSDLGIALPPWNVANPLLRHFQDCITSRAIHGAGSDMPDPSPFVKSMKDLTDNPGDSDEVLQVFGEVKRRLRRQPDSDRKRFAKGTNYYLVPELDNFMPDSKLGVPKEVGEMHPLEDFNAMISCKTEDLFEEAIASMFSVFQRLIGASVDGDRFEKATSCIAAVRRACRANDEEKRFNDLLDEFVASAEGGNKNAKSYLAQVETKTSVASALQMLIVLEGDTEQTAPEVVEGMRQRMIAVASLEDNAASKNPDRIDPVAHNEEPKNEGSGDDDLGGMIDDIV</sequence>
<evidence type="ECO:0000256" key="9">
    <source>
        <dbReference type="ARBA" id="ARBA00023204"/>
    </source>
</evidence>
<dbReference type="GO" id="GO:0003690">
    <property type="term" value="F:double-stranded DNA binding"/>
    <property type="evidence" value="ECO:0007669"/>
    <property type="project" value="TreeGrafter"/>
</dbReference>
<keyword evidence="3" id="KW-0227">DNA damage</keyword>
<keyword evidence="2" id="KW-0547">Nucleotide-binding</keyword>
<evidence type="ECO:0000256" key="2">
    <source>
        <dbReference type="ARBA" id="ARBA00022741"/>
    </source>
</evidence>
<keyword evidence="7" id="KW-0238">DNA-binding</keyword>
<organism evidence="14 15">
    <name type="scientific">Rhodosorus marinus</name>
    <dbReference type="NCBI Taxonomy" id="101924"/>
    <lineage>
        <taxon>Eukaryota</taxon>
        <taxon>Rhodophyta</taxon>
        <taxon>Stylonematophyceae</taxon>
        <taxon>Stylonematales</taxon>
        <taxon>Stylonemataceae</taxon>
        <taxon>Rhodosorus</taxon>
    </lineage>
</organism>
<dbReference type="Gene3D" id="2.40.290.10">
    <property type="match status" value="1"/>
</dbReference>
<comment type="caution">
    <text evidence="14">The sequence shown here is derived from an EMBL/GenBank/DDBJ whole genome shotgun (WGS) entry which is preliminary data.</text>
</comment>
<dbReference type="InterPro" id="IPR036465">
    <property type="entry name" value="vWFA_dom_sf"/>
</dbReference>
<evidence type="ECO:0008006" key="16">
    <source>
        <dbReference type="Google" id="ProtNLM"/>
    </source>
</evidence>
<dbReference type="InterPro" id="IPR014893">
    <property type="entry name" value="Ku_PK_bind"/>
</dbReference>
<dbReference type="AlphaFoldDB" id="A0AAV8USY8"/>
<dbReference type="Gene3D" id="1.25.40.240">
    <property type="entry name" value="Ku, C-terminal domain"/>
    <property type="match status" value="1"/>
</dbReference>
<reference evidence="14 15" key="1">
    <citation type="journal article" date="2023" name="Nat. Commun.">
        <title>Origin of minicircular mitochondrial genomes in red algae.</title>
        <authorList>
            <person name="Lee Y."/>
            <person name="Cho C.H."/>
            <person name="Lee Y.M."/>
            <person name="Park S.I."/>
            <person name="Yang J.H."/>
            <person name="West J.A."/>
            <person name="Bhattacharya D."/>
            <person name="Yoon H.S."/>
        </authorList>
    </citation>
    <scope>NUCLEOTIDE SEQUENCE [LARGE SCALE GENOMIC DNA]</scope>
    <source>
        <strain evidence="14 15">CCMP1338</strain>
        <tissue evidence="14">Whole cell</tissue>
    </source>
</reference>
<dbReference type="GO" id="GO:0006303">
    <property type="term" value="P:double-strand break repair via nonhomologous end joining"/>
    <property type="evidence" value="ECO:0007669"/>
    <property type="project" value="InterPro"/>
</dbReference>